<dbReference type="PROSITE" id="PS51257">
    <property type="entry name" value="PROKAR_LIPOPROTEIN"/>
    <property type="match status" value="1"/>
</dbReference>
<evidence type="ECO:0000256" key="4">
    <source>
        <dbReference type="SAM" id="SignalP"/>
    </source>
</evidence>
<proteinExistence type="inferred from homology"/>
<evidence type="ECO:0000313" key="6">
    <source>
        <dbReference type="EMBL" id="EMB32037.1"/>
    </source>
</evidence>
<dbReference type="AlphaFoldDB" id="A0A0E2E375"/>
<feature type="signal peptide" evidence="4">
    <location>
        <begin position="1"/>
        <end position="22"/>
    </location>
</feature>
<name>A0A0E2E375_TREDN</name>
<dbReference type="Gene3D" id="3.40.190.10">
    <property type="entry name" value="Periplasmic binding protein-like II"/>
    <property type="match status" value="1"/>
</dbReference>
<comment type="similarity">
    <text evidence="1">Belongs to the bacterial solute-binding protein 5 family.</text>
</comment>
<dbReference type="PANTHER" id="PTHR30290">
    <property type="entry name" value="PERIPLASMIC BINDING COMPONENT OF ABC TRANSPORTER"/>
    <property type="match status" value="1"/>
</dbReference>
<dbReference type="PIRSF" id="PIRSF002741">
    <property type="entry name" value="MppA"/>
    <property type="match status" value="1"/>
</dbReference>
<dbReference type="HOGENOM" id="CLU_017028_8_6_12"/>
<dbReference type="InterPro" id="IPR000914">
    <property type="entry name" value="SBP_5_dom"/>
</dbReference>
<dbReference type="Gene3D" id="3.10.105.10">
    <property type="entry name" value="Dipeptide-binding Protein, Domain 3"/>
    <property type="match status" value="1"/>
</dbReference>
<organism evidence="6">
    <name type="scientific">Treponema denticola H-22</name>
    <dbReference type="NCBI Taxonomy" id="999432"/>
    <lineage>
        <taxon>Bacteria</taxon>
        <taxon>Pseudomonadati</taxon>
        <taxon>Spirochaetota</taxon>
        <taxon>Spirochaetia</taxon>
        <taxon>Spirochaetales</taxon>
        <taxon>Treponemataceae</taxon>
        <taxon>Treponema</taxon>
    </lineage>
</organism>
<evidence type="ECO:0000256" key="2">
    <source>
        <dbReference type="ARBA" id="ARBA00022448"/>
    </source>
</evidence>
<dbReference type="GO" id="GO:0015833">
    <property type="term" value="P:peptide transport"/>
    <property type="evidence" value="ECO:0007669"/>
    <property type="project" value="TreeGrafter"/>
</dbReference>
<accession>A0A0E2E375</accession>
<dbReference type="Gene3D" id="3.90.76.10">
    <property type="entry name" value="Dipeptide-binding Protein, Domain 1"/>
    <property type="match status" value="1"/>
</dbReference>
<sequence>MKKRIAMLLMAAVLTVTVLVISCSKDEAEMGTGGKTTEKTTLIVGAGGDPMSWNPDSLPDDNGYPIFQNIFNRLVKLDASKNIIPDLAESWDISPDGKEITFYLHTAEWHDGKPVTADDVKYTFDYIAKKNTYLLYSRLQIIDEIVVKDSKTVVFKLKVPDVSLVANLGWYASFVLPKHIFDNGQEWEDNIATKEMPIGSGPFKLLKFKQGESVTLEANKNYFMGAPKVDNVIFTIIPDSATAVQALVNGEIDVLENIPAANNRELLANPQLRLVFNEYPSPMRIIFNMRNEKVKDVNLRRAIASAINKKEISDKIFDGVQKPEYAMYPQFIKWVSNTENVSPQFNIDAARKILQDAGYKADKDGFFVRGLQIEVFEGGGYPDAAKLMQATLAKAGIELKVNVSEYNAWSDKVGANRDFILELQGGFMGPDPAALYSRYGTDESNNWSGYSNIKFDELCKKGLTVGNKEERAAIYKEAQKILAEDLPFIPIVGFASYDANSVNFKNLPIDGTGKWGWQEYTFTEKVK</sequence>
<dbReference type="InterPro" id="IPR030678">
    <property type="entry name" value="Peptide/Ni-bd"/>
</dbReference>
<dbReference type="SUPFAM" id="SSF53850">
    <property type="entry name" value="Periplasmic binding protein-like II"/>
    <property type="match status" value="1"/>
</dbReference>
<evidence type="ECO:0000259" key="5">
    <source>
        <dbReference type="Pfam" id="PF00496"/>
    </source>
</evidence>
<protein>
    <recommendedName>
        <fullName evidence="5">Solute-binding protein family 5 domain-containing protein</fullName>
    </recommendedName>
</protein>
<dbReference type="PANTHER" id="PTHR30290:SF9">
    <property type="entry name" value="OLIGOPEPTIDE-BINDING PROTEIN APPA"/>
    <property type="match status" value="1"/>
</dbReference>
<dbReference type="GO" id="GO:1904680">
    <property type="term" value="F:peptide transmembrane transporter activity"/>
    <property type="evidence" value="ECO:0007669"/>
    <property type="project" value="TreeGrafter"/>
</dbReference>
<dbReference type="PATRIC" id="fig|999432.5.peg.1886"/>
<feature type="chain" id="PRO_5002393362" description="Solute-binding protein family 5 domain-containing protein" evidence="4">
    <location>
        <begin position="23"/>
        <end position="527"/>
    </location>
</feature>
<comment type="caution">
    <text evidence="6">The sequence shown here is derived from an EMBL/GenBank/DDBJ whole genome shotgun (WGS) entry which is preliminary data.</text>
</comment>
<keyword evidence="3 4" id="KW-0732">Signal</keyword>
<feature type="domain" description="Solute-binding protein family 5" evidence="5">
    <location>
        <begin position="83"/>
        <end position="445"/>
    </location>
</feature>
<gene>
    <name evidence="6" type="ORF">HMPREF9726_01820</name>
</gene>
<dbReference type="EMBL" id="AGDV01000015">
    <property type="protein sequence ID" value="EMB32037.1"/>
    <property type="molecule type" value="Genomic_DNA"/>
</dbReference>
<evidence type="ECO:0000256" key="3">
    <source>
        <dbReference type="ARBA" id="ARBA00022729"/>
    </source>
</evidence>
<dbReference type="GO" id="GO:0030288">
    <property type="term" value="C:outer membrane-bounded periplasmic space"/>
    <property type="evidence" value="ECO:0007669"/>
    <property type="project" value="UniProtKB-ARBA"/>
</dbReference>
<dbReference type="GO" id="GO:0043190">
    <property type="term" value="C:ATP-binding cassette (ABC) transporter complex"/>
    <property type="evidence" value="ECO:0007669"/>
    <property type="project" value="InterPro"/>
</dbReference>
<dbReference type="Pfam" id="PF00496">
    <property type="entry name" value="SBP_bac_5"/>
    <property type="match status" value="1"/>
</dbReference>
<dbReference type="RefSeq" id="WP_002685064.1">
    <property type="nucleotide sequence ID" value="NZ_CM001795.1"/>
</dbReference>
<keyword evidence="2" id="KW-0813">Transport</keyword>
<dbReference type="InterPro" id="IPR039424">
    <property type="entry name" value="SBP_5"/>
</dbReference>
<dbReference type="Proteomes" id="UP000011705">
    <property type="component" value="Chromosome"/>
</dbReference>
<reference evidence="6" key="1">
    <citation type="submission" date="2012-01" db="EMBL/GenBank/DDBJ databases">
        <title>The Genome Sequence of Treponema denticola H-22.</title>
        <authorList>
            <consortium name="The Broad Institute Genome Sequencing Platform"/>
            <person name="Earl A."/>
            <person name="Ward D."/>
            <person name="Feldgarden M."/>
            <person name="Gevers D."/>
            <person name="Blanton J.M."/>
            <person name="Fenno C.J."/>
            <person name="Baranova O.V."/>
            <person name="Mathney J."/>
            <person name="Dewhirst F.E."/>
            <person name="Izard J."/>
            <person name="Young S.K."/>
            <person name="Zeng Q."/>
            <person name="Gargeya S."/>
            <person name="Fitzgerald M."/>
            <person name="Haas B."/>
            <person name="Abouelleil A."/>
            <person name="Alvarado L."/>
            <person name="Arachchi H.M."/>
            <person name="Berlin A."/>
            <person name="Chapman S.B."/>
            <person name="Gearin G."/>
            <person name="Goldberg J."/>
            <person name="Griggs A."/>
            <person name="Gujja S."/>
            <person name="Hansen M."/>
            <person name="Heiman D."/>
            <person name="Howarth C."/>
            <person name="Larimer J."/>
            <person name="Lui A."/>
            <person name="MacDonald P.J.P."/>
            <person name="McCowen C."/>
            <person name="Montmayeur A."/>
            <person name="Murphy C."/>
            <person name="Neiman D."/>
            <person name="Pearson M."/>
            <person name="Priest M."/>
            <person name="Roberts A."/>
            <person name="Saif S."/>
            <person name="Shea T."/>
            <person name="Sisk P."/>
            <person name="Stolte C."/>
            <person name="Sykes S."/>
            <person name="Wortman J."/>
            <person name="Nusbaum C."/>
            <person name="Birren B."/>
        </authorList>
    </citation>
    <scope>NUCLEOTIDE SEQUENCE [LARGE SCALE GENOMIC DNA]</scope>
    <source>
        <strain evidence="6">H-22</strain>
    </source>
</reference>
<evidence type="ECO:0000256" key="1">
    <source>
        <dbReference type="ARBA" id="ARBA00005695"/>
    </source>
</evidence>